<dbReference type="Proteomes" id="UP001600064">
    <property type="component" value="Unassembled WGS sequence"/>
</dbReference>
<comment type="caution">
    <text evidence="2">The sequence shown here is derived from an EMBL/GenBank/DDBJ whole genome shotgun (WGS) entry which is preliminary data.</text>
</comment>
<organism evidence="2 3">
    <name type="scientific">Remersonia thermophila</name>
    <dbReference type="NCBI Taxonomy" id="72144"/>
    <lineage>
        <taxon>Eukaryota</taxon>
        <taxon>Fungi</taxon>
        <taxon>Dikarya</taxon>
        <taxon>Ascomycota</taxon>
        <taxon>Pezizomycotina</taxon>
        <taxon>Sordariomycetes</taxon>
        <taxon>Sordariomycetidae</taxon>
        <taxon>Sordariales</taxon>
        <taxon>Sordariales incertae sedis</taxon>
        <taxon>Remersonia</taxon>
    </lineage>
</organism>
<proteinExistence type="predicted"/>
<sequence>MSSLRERSNTVPPRASNSTNPRPGSTAFPRVPQGSDAVPAPLRLPQRRATTTSANARRRGSGLPHAPPAPLPTPTPTPAEPEPVSTVRHLAPATANPPTPTTGPHHPAWASGKAPCSARKAQPPSAAVPAPSSPTARAPSLATGARRPTSAAAPGRSLATGGRRPWAAGAGSEPPPLAAATGRRRASTGPGRGLGGDQGAGEPDVCDLHDGEPGQRGAVPAGDPARGGFAVGIAGERKGGRNAAPEEVRGRGRRRRGAFCVDVVFFSLDTIRNARVGGPCWVLNAMASRSGHGPRKSLARWLGRLVNMAWEESGLP</sequence>
<gene>
    <name evidence="2" type="ORF">VTJ83DRAFT_5329</name>
</gene>
<dbReference type="EMBL" id="JAZGUE010000005">
    <property type="protein sequence ID" value="KAL2265977.1"/>
    <property type="molecule type" value="Genomic_DNA"/>
</dbReference>
<name>A0ABR4D6R5_9PEZI</name>
<dbReference type="GeneID" id="98126561"/>
<feature type="region of interest" description="Disordered" evidence="1">
    <location>
        <begin position="1"/>
        <end position="225"/>
    </location>
</feature>
<evidence type="ECO:0000313" key="3">
    <source>
        <dbReference type="Proteomes" id="UP001600064"/>
    </source>
</evidence>
<protein>
    <submittedName>
        <fullName evidence="2">Uncharacterized protein</fullName>
    </submittedName>
</protein>
<feature type="compositionally biased region" description="Low complexity" evidence="1">
    <location>
        <begin position="121"/>
        <end position="142"/>
    </location>
</feature>
<feature type="compositionally biased region" description="Gly residues" evidence="1">
    <location>
        <begin position="190"/>
        <end position="199"/>
    </location>
</feature>
<keyword evidence="3" id="KW-1185">Reference proteome</keyword>
<reference evidence="2 3" key="1">
    <citation type="journal article" date="2024" name="Commun. Biol.">
        <title>Comparative genomic analysis of thermophilic fungi reveals convergent evolutionary adaptations and gene losses.</title>
        <authorList>
            <person name="Steindorff A.S."/>
            <person name="Aguilar-Pontes M.V."/>
            <person name="Robinson A.J."/>
            <person name="Andreopoulos B."/>
            <person name="LaButti K."/>
            <person name="Kuo A."/>
            <person name="Mondo S."/>
            <person name="Riley R."/>
            <person name="Otillar R."/>
            <person name="Haridas S."/>
            <person name="Lipzen A."/>
            <person name="Grimwood J."/>
            <person name="Schmutz J."/>
            <person name="Clum A."/>
            <person name="Reid I.D."/>
            <person name="Moisan M.C."/>
            <person name="Butler G."/>
            <person name="Nguyen T.T.M."/>
            <person name="Dewar K."/>
            <person name="Conant G."/>
            <person name="Drula E."/>
            <person name="Henrissat B."/>
            <person name="Hansel C."/>
            <person name="Singer S."/>
            <person name="Hutchinson M.I."/>
            <person name="de Vries R.P."/>
            <person name="Natvig D.O."/>
            <person name="Powell A.J."/>
            <person name="Tsang A."/>
            <person name="Grigoriev I.V."/>
        </authorList>
    </citation>
    <scope>NUCLEOTIDE SEQUENCE [LARGE SCALE GENOMIC DNA]</scope>
    <source>
        <strain evidence="2 3">ATCC 22073</strain>
    </source>
</reference>
<accession>A0ABR4D6R5</accession>
<evidence type="ECO:0000256" key="1">
    <source>
        <dbReference type="SAM" id="MobiDB-lite"/>
    </source>
</evidence>
<feature type="compositionally biased region" description="Polar residues" evidence="1">
    <location>
        <begin position="9"/>
        <end position="23"/>
    </location>
</feature>
<evidence type="ECO:0000313" key="2">
    <source>
        <dbReference type="EMBL" id="KAL2265977.1"/>
    </source>
</evidence>
<feature type="compositionally biased region" description="Pro residues" evidence="1">
    <location>
        <begin position="65"/>
        <end position="81"/>
    </location>
</feature>
<dbReference type="RefSeq" id="XP_070864704.1">
    <property type="nucleotide sequence ID" value="XM_071011917.1"/>
</dbReference>